<comment type="subcellular location">
    <subcellularLocation>
        <location evidence="2">Cytoplasm</location>
    </subcellularLocation>
    <subcellularLocation>
        <location evidence="1">Nucleus</location>
    </subcellularLocation>
</comment>
<evidence type="ECO:0000256" key="3">
    <source>
        <dbReference type="ARBA" id="ARBA00022490"/>
    </source>
</evidence>
<accession>A0A8C0SBN9</accession>
<feature type="region of interest" description="Disordered" evidence="10">
    <location>
        <begin position="213"/>
        <end position="268"/>
    </location>
</feature>
<dbReference type="Proteomes" id="UP000694542">
    <property type="component" value="Chromosome 16"/>
</dbReference>
<evidence type="ECO:0000256" key="6">
    <source>
        <dbReference type="ARBA" id="ARBA00023043"/>
    </source>
</evidence>
<evidence type="ECO:0000256" key="5">
    <source>
        <dbReference type="ARBA" id="ARBA00022843"/>
    </source>
</evidence>
<evidence type="ECO:0000313" key="11">
    <source>
        <dbReference type="Ensembl" id="ENSCAFP00040018975.1"/>
    </source>
</evidence>
<dbReference type="PANTHER" id="PTHR24201">
    <property type="entry name" value="ANK_REP_REGION DOMAIN-CONTAINING PROTEIN"/>
    <property type="match status" value="1"/>
</dbReference>
<reference evidence="11" key="1">
    <citation type="submission" date="2018-10" db="EMBL/GenBank/DDBJ databases">
        <title>De novo assembly of a Great Dane genome.</title>
        <authorList>
            <person name="Kidd J.M."/>
            <person name="Pendleton A.L."/>
            <person name="Shen F."/>
            <person name="Emery S."/>
        </authorList>
    </citation>
    <scope>NUCLEOTIDE SEQUENCE [LARGE SCALE GENOMIC DNA]</scope>
    <source>
        <strain evidence="11">Great Dane</strain>
    </source>
</reference>
<evidence type="ECO:0000256" key="8">
    <source>
        <dbReference type="ARBA" id="ARBA00067246"/>
    </source>
</evidence>
<name>A0A8C0SBN9_CANLF</name>
<protein>
    <recommendedName>
        <fullName evidence="8">Ankyrin repeat domain-containing protein 37</fullName>
    </recommendedName>
</protein>
<feature type="compositionally biased region" description="Pro residues" evidence="10">
    <location>
        <begin position="40"/>
        <end position="57"/>
    </location>
</feature>
<dbReference type="PROSITE" id="PS50088">
    <property type="entry name" value="ANK_REPEAT"/>
    <property type="match status" value="1"/>
</dbReference>
<dbReference type="Gene3D" id="1.25.40.20">
    <property type="entry name" value="Ankyrin repeat-containing domain"/>
    <property type="match status" value="1"/>
</dbReference>
<keyword evidence="5" id="KW-0832">Ubl conjugation</keyword>
<evidence type="ECO:0000256" key="2">
    <source>
        <dbReference type="ARBA" id="ARBA00004496"/>
    </source>
</evidence>
<keyword evidence="4" id="KW-0677">Repeat</keyword>
<evidence type="ECO:0000256" key="1">
    <source>
        <dbReference type="ARBA" id="ARBA00004123"/>
    </source>
</evidence>
<keyword evidence="7" id="KW-0539">Nucleus</keyword>
<keyword evidence="6 9" id="KW-0040">ANK repeat</keyword>
<dbReference type="InterPro" id="IPR036770">
    <property type="entry name" value="Ankyrin_rpt-contain_sf"/>
</dbReference>
<evidence type="ECO:0000256" key="4">
    <source>
        <dbReference type="ARBA" id="ARBA00022737"/>
    </source>
</evidence>
<dbReference type="SUPFAM" id="SSF48403">
    <property type="entry name" value="Ankyrin repeat"/>
    <property type="match status" value="1"/>
</dbReference>
<dbReference type="InterPro" id="IPR002110">
    <property type="entry name" value="Ankyrin_rpt"/>
</dbReference>
<dbReference type="InterPro" id="IPR050776">
    <property type="entry name" value="Ank_Repeat/CDKN_Inhibitor"/>
</dbReference>
<organism evidence="11 12">
    <name type="scientific">Canis lupus familiaris</name>
    <name type="common">Dog</name>
    <name type="synonym">Canis familiaris</name>
    <dbReference type="NCBI Taxonomy" id="9615"/>
    <lineage>
        <taxon>Eukaryota</taxon>
        <taxon>Metazoa</taxon>
        <taxon>Chordata</taxon>
        <taxon>Craniata</taxon>
        <taxon>Vertebrata</taxon>
        <taxon>Euteleostomi</taxon>
        <taxon>Mammalia</taxon>
        <taxon>Eutheria</taxon>
        <taxon>Laurasiatheria</taxon>
        <taxon>Carnivora</taxon>
        <taxon>Caniformia</taxon>
        <taxon>Canidae</taxon>
        <taxon>Canis</taxon>
    </lineage>
</organism>
<dbReference type="GO" id="GO:0005634">
    <property type="term" value="C:nucleus"/>
    <property type="evidence" value="ECO:0007669"/>
    <property type="project" value="UniProtKB-SubCell"/>
</dbReference>
<dbReference type="Ensembl" id="ENSCAFT00040021872.1">
    <property type="protein sequence ID" value="ENSCAFP00040018975.1"/>
    <property type="gene ID" value="ENSCAFG00040011845.1"/>
</dbReference>
<reference evidence="11" key="2">
    <citation type="submission" date="2025-08" db="UniProtKB">
        <authorList>
            <consortium name="Ensembl"/>
        </authorList>
    </citation>
    <scope>IDENTIFICATION</scope>
</reference>
<evidence type="ECO:0000256" key="9">
    <source>
        <dbReference type="PROSITE-ProRule" id="PRU00023"/>
    </source>
</evidence>
<dbReference type="FunFam" id="1.25.40.20:FF:000234">
    <property type="entry name" value="ankyrin repeat domain-containing protein 37 isoform X2"/>
    <property type="match status" value="1"/>
</dbReference>
<feature type="region of interest" description="Disordered" evidence="10">
    <location>
        <begin position="1"/>
        <end position="99"/>
    </location>
</feature>
<evidence type="ECO:0000313" key="12">
    <source>
        <dbReference type="Proteomes" id="UP000694542"/>
    </source>
</evidence>
<dbReference type="GO" id="GO:0005737">
    <property type="term" value="C:cytoplasm"/>
    <property type="evidence" value="ECO:0007669"/>
    <property type="project" value="UniProtKB-SubCell"/>
</dbReference>
<dbReference type="Pfam" id="PF12796">
    <property type="entry name" value="Ank_2"/>
    <property type="match status" value="1"/>
</dbReference>
<evidence type="ECO:0000256" key="7">
    <source>
        <dbReference type="ARBA" id="ARBA00023242"/>
    </source>
</evidence>
<proteinExistence type="predicted"/>
<sequence>PLSPPPVPSSPLQAQGVGTRGRGAERSRGQAHPPTTVALSPPPVPQLPHPRSPPPSPGRRGQASGGGRGEILNVTPKQLSLPREPEGGGPGASCTLGGFPRRRWRGALASWLRARPRLRLLRGDQRAGPAAVRRVQLRAPHGRRPTPPPRGLGGARARAPRGGHSEPRPSVGGAAPPGRPISGRPCAGLPRRPPPPAGRRHVRVFAYVRLPRGGQGRAGRAAGRGGARAAAGGGAGAGAARGPGNLNSPAPGGPRTRTSRPAATAPPLCTGPGPPVLCVRRKMQLLDCNPEVDGVQHLLEAGASVNAPPDPCEQAPVHLAAGGGLACFLLWQLQSGADLNQQDVFGEAPLHKAAKVGSLECLSLLVASDAQIDLCNKNGQTAEDLAWACGFLECAKFLTTIKCMQTIKSSDRSDRDHCVPVLRQKRSFGSAENTTGKRKC</sequence>
<dbReference type="PROSITE" id="PS50297">
    <property type="entry name" value="ANK_REP_REGION"/>
    <property type="match status" value="1"/>
</dbReference>
<feature type="compositionally biased region" description="Gly residues" evidence="10">
    <location>
        <begin position="213"/>
        <end position="241"/>
    </location>
</feature>
<feature type="region of interest" description="Disordered" evidence="10">
    <location>
        <begin position="124"/>
        <end position="200"/>
    </location>
</feature>
<keyword evidence="3" id="KW-0963">Cytoplasm</keyword>
<dbReference type="PANTHER" id="PTHR24201:SF0">
    <property type="entry name" value="ANKYRIN REPEAT DOMAIN-CONTAINING PROTEIN 37"/>
    <property type="match status" value="1"/>
</dbReference>
<feature type="repeat" description="ANK" evidence="9">
    <location>
        <begin position="345"/>
        <end position="377"/>
    </location>
</feature>
<dbReference type="AlphaFoldDB" id="A0A8C0SBN9"/>
<evidence type="ECO:0000256" key="10">
    <source>
        <dbReference type="SAM" id="MobiDB-lite"/>
    </source>
</evidence>
<dbReference type="SMART" id="SM00248">
    <property type="entry name" value="ANK"/>
    <property type="match status" value="2"/>
</dbReference>